<feature type="domain" description="Inosine/uridine-preferring nucleoside hydrolase" evidence="4">
    <location>
        <begin position="32"/>
        <end position="275"/>
    </location>
</feature>
<dbReference type="Gene3D" id="3.90.245.10">
    <property type="entry name" value="Ribonucleoside hydrolase-like"/>
    <property type="match status" value="1"/>
</dbReference>
<feature type="chain" id="PRO_5040934958" evidence="3">
    <location>
        <begin position="24"/>
        <end position="312"/>
    </location>
</feature>
<dbReference type="Pfam" id="PF01156">
    <property type="entry name" value="IU_nuc_hydro"/>
    <property type="match status" value="1"/>
</dbReference>
<feature type="signal peptide" evidence="3">
    <location>
        <begin position="1"/>
        <end position="23"/>
    </location>
</feature>
<dbReference type="Proteomes" id="UP001138672">
    <property type="component" value="Unassembled WGS sequence"/>
</dbReference>
<dbReference type="InterPro" id="IPR023186">
    <property type="entry name" value="IUNH"/>
</dbReference>
<reference evidence="5" key="1">
    <citation type="submission" date="2021-03" db="EMBL/GenBank/DDBJ databases">
        <title>Genomic Encyclopedia of Type Strains, Phase IV (KMG-IV): sequencing the most valuable type-strain genomes for metagenomic binning, comparative biology and taxonomic classification.</title>
        <authorList>
            <person name="Goeker M."/>
        </authorList>
    </citation>
    <scope>NUCLEOTIDE SEQUENCE</scope>
    <source>
        <strain evidence="5">DSM 15523</strain>
        <strain evidence="6 8">DSM 16476</strain>
    </source>
</reference>
<proteinExistence type="predicted"/>
<sequence length="312" mass="35666">MFIKLLKFSVLCVIILTLQISKAQSDIQKIPIIIDADTANEVDDLFAIVRAVGEPKFNLLGITSAQFHTSPYATDSTVVESQHINERLMTLMNRTDIPLPLGSNDALKAPDQPQDSEAARFIIKKAHQLKAGQTLQLVILGSCTNVASAILLDETIIPKIQVNYLGFWHNPKANTYDKKEFNSGNDTLAVNVLLNHPKLNLRVMTATTSQHLVFKKTTVDTQLKGKGNMPDYLVNRWETYTRWWTKKDPEKTTWIMWDVAIIEALIYPEWTTLETFKTPKENTQRDINIYTKIDVVNMKRDFWRHINTLLQK</sequence>
<dbReference type="InterPro" id="IPR001910">
    <property type="entry name" value="Inosine/uridine_hydrolase_dom"/>
</dbReference>
<evidence type="ECO:0000313" key="6">
    <source>
        <dbReference type="EMBL" id="MDQ0337159.1"/>
    </source>
</evidence>
<dbReference type="AlphaFoldDB" id="A0A9X1CDU3"/>
<dbReference type="InterPro" id="IPR036452">
    <property type="entry name" value="Ribo_hydro-like"/>
</dbReference>
<dbReference type="EMBL" id="JAUSUU010000014">
    <property type="protein sequence ID" value="MDQ0337159.1"/>
    <property type="molecule type" value="Genomic_DNA"/>
</dbReference>
<evidence type="ECO:0000256" key="3">
    <source>
        <dbReference type="SAM" id="SignalP"/>
    </source>
</evidence>
<keyword evidence="2" id="KW-0326">Glycosidase</keyword>
<evidence type="ECO:0000256" key="2">
    <source>
        <dbReference type="ARBA" id="ARBA00023295"/>
    </source>
</evidence>
<protein>
    <submittedName>
        <fullName evidence="5">Inosine-uridine nucleoside N-ribohydrolase</fullName>
    </submittedName>
</protein>
<evidence type="ECO:0000256" key="1">
    <source>
        <dbReference type="ARBA" id="ARBA00022801"/>
    </source>
</evidence>
<name>A0A9X1CDU3_9FLAO</name>
<comment type="caution">
    <text evidence="5">The sequence shown here is derived from an EMBL/GenBank/DDBJ whole genome shotgun (WGS) entry which is preliminary data.</text>
</comment>
<accession>A0A9X1CDU3</accession>
<dbReference type="PANTHER" id="PTHR12304:SF4">
    <property type="entry name" value="URIDINE NUCLEOSIDASE"/>
    <property type="match status" value="1"/>
</dbReference>
<dbReference type="GO" id="GO:0005829">
    <property type="term" value="C:cytosol"/>
    <property type="evidence" value="ECO:0007669"/>
    <property type="project" value="TreeGrafter"/>
</dbReference>
<evidence type="ECO:0000313" key="5">
    <source>
        <dbReference type="EMBL" id="MBP1841640.1"/>
    </source>
</evidence>
<dbReference type="OrthoDB" id="2530052at2"/>
<dbReference type="RefSeq" id="WP_057781324.1">
    <property type="nucleotide sequence ID" value="NZ_JAGGJQ010000013.1"/>
</dbReference>
<keyword evidence="1" id="KW-0378">Hydrolase</keyword>
<dbReference type="EMBL" id="JAGGJQ010000013">
    <property type="protein sequence ID" value="MBP1841640.1"/>
    <property type="molecule type" value="Genomic_DNA"/>
</dbReference>
<dbReference type="GO" id="GO:0008477">
    <property type="term" value="F:purine nucleosidase activity"/>
    <property type="evidence" value="ECO:0007669"/>
    <property type="project" value="TreeGrafter"/>
</dbReference>
<dbReference type="PANTHER" id="PTHR12304">
    <property type="entry name" value="INOSINE-URIDINE PREFERRING NUCLEOSIDE HYDROLASE"/>
    <property type="match status" value="1"/>
</dbReference>
<keyword evidence="3" id="KW-0732">Signal</keyword>
<dbReference type="SUPFAM" id="SSF53590">
    <property type="entry name" value="Nucleoside hydrolase"/>
    <property type="match status" value="1"/>
</dbReference>
<evidence type="ECO:0000259" key="4">
    <source>
        <dbReference type="Pfam" id="PF01156"/>
    </source>
</evidence>
<organism evidence="5 7">
    <name type="scientific">Formosa algae</name>
    <dbReference type="NCBI Taxonomy" id="225843"/>
    <lineage>
        <taxon>Bacteria</taxon>
        <taxon>Pseudomonadati</taxon>
        <taxon>Bacteroidota</taxon>
        <taxon>Flavobacteriia</taxon>
        <taxon>Flavobacteriales</taxon>
        <taxon>Flavobacteriaceae</taxon>
        <taxon>Formosa</taxon>
    </lineage>
</organism>
<evidence type="ECO:0000313" key="8">
    <source>
        <dbReference type="Proteomes" id="UP001231587"/>
    </source>
</evidence>
<keyword evidence="8" id="KW-1185">Reference proteome</keyword>
<gene>
    <name evidence="5" type="ORF">J2Z56_003578</name>
    <name evidence="6" type="ORF">J2Z57_003621</name>
</gene>
<dbReference type="Proteomes" id="UP001231587">
    <property type="component" value="Unassembled WGS sequence"/>
</dbReference>
<evidence type="ECO:0000313" key="7">
    <source>
        <dbReference type="Proteomes" id="UP001138672"/>
    </source>
</evidence>
<dbReference type="GO" id="GO:0006152">
    <property type="term" value="P:purine nucleoside catabolic process"/>
    <property type="evidence" value="ECO:0007669"/>
    <property type="project" value="TreeGrafter"/>
</dbReference>